<sequence>MNFFMPNDGDISYSLTNKVKVGVDFLGHGNSYKLTADTIHSNYVENNLIVFLLLSIRPFQ</sequence>
<accession>A0A1I2G9M7</accession>
<dbReference type="RefSeq" id="WP_091205640.1">
    <property type="nucleotide sequence ID" value="NZ_FONQ01000009.1"/>
</dbReference>
<evidence type="ECO:0000313" key="1">
    <source>
        <dbReference type="EMBL" id="SFF13680.1"/>
    </source>
</evidence>
<protein>
    <submittedName>
        <fullName evidence="1">Uncharacterized protein</fullName>
    </submittedName>
</protein>
<dbReference type="STRING" id="935223.SAMN04488131_109104"/>
<reference evidence="2" key="1">
    <citation type="submission" date="2016-10" db="EMBL/GenBank/DDBJ databases">
        <authorList>
            <person name="Varghese N."/>
            <person name="Submissions S."/>
        </authorList>
    </citation>
    <scope>NUCLEOTIDE SEQUENCE [LARGE SCALE GENOMIC DNA]</scope>
    <source>
        <strain evidence="2">CGMCC 1.9227</strain>
    </source>
</reference>
<dbReference type="AlphaFoldDB" id="A0A1I2G9M7"/>
<gene>
    <name evidence="1" type="ORF">SAMN04488131_109104</name>
</gene>
<evidence type="ECO:0000313" key="2">
    <source>
        <dbReference type="Proteomes" id="UP000198596"/>
    </source>
</evidence>
<keyword evidence="2" id="KW-1185">Reference proteome</keyword>
<dbReference type="Proteomes" id="UP000198596">
    <property type="component" value="Unassembled WGS sequence"/>
</dbReference>
<dbReference type="EMBL" id="FONQ01000009">
    <property type="protein sequence ID" value="SFF13680.1"/>
    <property type="molecule type" value="Genomic_DNA"/>
</dbReference>
<proteinExistence type="predicted"/>
<name>A0A1I2G9M7_9FLAO</name>
<organism evidence="1 2">
    <name type="scientific">Flavobacterium xueshanense</name>
    <dbReference type="NCBI Taxonomy" id="935223"/>
    <lineage>
        <taxon>Bacteria</taxon>
        <taxon>Pseudomonadati</taxon>
        <taxon>Bacteroidota</taxon>
        <taxon>Flavobacteriia</taxon>
        <taxon>Flavobacteriales</taxon>
        <taxon>Flavobacteriaceae</taxon>
        <taxon>Flavobacterium</taxon>
    </lineage>
</organism>